<dbReference type="PANTHER" id="PTHR34599">
    <property type="entry name" value="PEROXIDASE-RELATED"/>
    <property type="match status" value="1"/>
</dbReference>
<dbReference type="CDD" id="cd03398">
    <property type="entry name" value="PAP2_haloperoxidase"/>
    <property type="match status" value="1"/>
</dbReference>
<dbReference type="Proteomes" id="UP000524404">
    <property type="component" value="Unassembled WGS sequence"/>
</dbReference>
<dbReference type="PROSITE" id="PS51257">
    <property type="entry name" value="PROKAR_LIPOPROTEIN"/>
    <property type="match status" value="1"/>
</dbReference>
<keyword evidence="3" id="KW-1185">Reference proteome</keyword>
<dbReference type="SUPFAM" id="SSF48317">
    <property type="entry name" value="Acid phosphatase/Vanadium-dependent haloperoxidase"/>
    <property type="match status" value="1"/>
</dbReference>
<dbReference type="RefSeq" id="WP_184129222.1">
    <property type="nucleotide sequence ID" value="NZ_JACHKT010000002.1"/>
</dbReference>
<dbReference type="Pfam" id="PF01569">
    <property type="entry name" value="PAP2"/>
    <property type="match status" value="1"/>
</dbReference>
<dbReference type="Gene3D" id="1.10.606.20">
    <property type="match status" value="1"/>
</dbReference>
<sequence>MKSRILSIFFISLFALSCSKEVERTSLRPLVPTSNEPNAGTWKMYFGVATDYAIPAPKETSSAEYKAELAEAQKVASNLTAEQKSALTYWQVGAVGRWNEIARELIARYNLAPEPNENGTYSAPNSAKPDTLPYFPFANPPYASRAYALISVAQYDALVATWAYKYKYNRKTNTDDLPDYPSEDAVIAAASSRVLKFLFPGSYPTQLIDNRYEEGRKVGIWAGKNVQSDVDAADVLGKAVADKIIAYAKADGTGSAGGNLTIQAQMAESAMARGLKTAWKSLDIPARPGMLMKFGEVKTWNFDKATRDAIRPAAPPALDSEAFKKDLAEVKHYANNITRKQWSIVQFWADGLGTSTPPGHWNQIAMDLIREASMSEIRTARALALMNTAIHDAGVCCWDTKYYYFYPRPNQVDPSIKTATGTPNFPSFTSGHATFSAAAVSVLSYIFPSQQTSLDAMAKEASESRIYGAIHYRFDSEVGLACGKKIGDFAVARGKADGGN</sequence>
<dbReference type="AlphaFoldDB" id="A0A841EFA3"/>
<evidence type="ECO:0000313" key="2">
    <source>
        <dbReference type="EMBL" id="MBB6001676.1"/>
    </source>
</evidence>
<dbReference type="InterPro" id="IPR052559">
    <property type="entry name" value="V-haloperoxidase"/>
</dbReference>
<dbReference type="EMBL" id="JACHKT010000002">
    <property type="protein sequence ID" value="MBB6001676.1"/>
    <property type="molecule type" value="Genomic_DNA"/>
</dbReference>
<proteinExistence type="predicted"/>
<protein>
    <recommendedName>
        <fullName evidence="1">Phosphatidic acid phosphatase type 2/haloperoxidase domain-containing protein</fullName>
    </recommendedName>
</protein>
<gene>
    <name evidence="2" type="ORF">HNP25_000316</name>
</gene>
<feature type="domain" description="Phosphatidic acid phosphatase type 2/haloperoxidase" evidence="1">
    <location>
        <begin position="393"/>
        <end position="483"/>
    </location>
</feature>
<dbReference type="InterPro" id="IPR036938">
    <property type="entry name" value="PAP2/HPO_sf"/>
</dbReference>
<dbReference type="InterPro" id="IPR000326">
    <property type="entry name" value="PAP2/HPO"/>
</dbReference>
<reference evidence="2 3" key="1">
    <citation type="submission" date="2020-08" db="EMBL/GenBank/DDBJ databases">
        <title>Functional genomics of gut bacteria from endangered species of beetles.</title>
        <authorList>
            <person name="Carlos-Shanley C."/>
        </authorList>
    </citation>
    <scope>NUCLEOTIDE SEQUENCE [LARGE SCALE GENOMIC DNA]</scope>
    <source>
        <strain evidence="2 3">S00070</strain>
    </source>
</reference>
<dbReference type="PANTHER" id="PTHR34599:SF1">
    <property type="entry name" value="PHOSPHATIDIC ACID PHOSPHATASE TYPE 2_HALOPEROXIDASE DOMAIN-CONTAINING PROTEIN"/>
    <property type="match status" value="1"/>
</dbReference>
<evidence type="ECO:0000313" key="3">
    <source>
        <dbReference type="Proteomes" id="UP000524404"/>
    </source>
</evidence>
<comment type="caution">
    <text evidence="2">The sequence shown here is derived from an EMBL/GenBank/DDBJ whole genome shotgun (WGS) entry which is preliminary data.</text>
</comment>
<evidence type="ECO:0000259" key="1">
    <source>
        <dbReference type="Pfam" id="PF01569"/>
    </source>
</evidence>
<organism evidence="2 3">
    <name type="scientific">Arcicella rosea</name>
    <dbReference type="NCBI Taxonomy" id="502909"/>
    <lineage>
        <taxon>Bacteria</taxon>
        <taxon>Pseudomonadati</taxon>
        <taxon>Bacteroidota</taxon>
        <taxon>Cytophagia</taxon>
        <taxon>Cytophagales</taxon>
        <taxon>Flectobacillaceae</taxon>
        <taxon>Arcicella</taxon>
    </lineage>
</organism>
<name>A0A841EFA3_9BACT</name>
<accession>A0A841EFA3</accession>